<evidence type="ECO:0000256" key="2">
    <source>
        <dbReference type="ARBA" id="ARBA00004776"/>
    </source>
</evidence>
<accession>A0A561QXH4</accession>
<dbReference type="GO" id="GO:0046872">
    <property type="term" value="F:metal ion binding"/>
    <property type="evidence" value="ECO:0007669"/>
    <property type="project" value="UniProtKB-KW"/>
</dbReference>
<dbReference type="GO" id="GO:0006508">
    <property type="term" value="P:proteolysis"/>
    <property type="evidence" value="ECO:0007669"/>
    <property type="project" value="UniProtKB-KW"/>
</dbReference>
<organism evidence="13 14">
    <name type="scientific">Neorhizobium alkalisoli</name>
    <dbReference type="NCBI Taxonomy" id="528178"/>
    <lineage>
        <taxon>Bacteria</taxon>
        <taxon>Pseudomonadati</taxon>
        <taxon>Pseudomonadota</taxon>
        <taxon>Alphaproteobacteria</taxon>
        <taxon>Hyphomicrobiales</taxon>
        <taxon>Rhizobiaceae</taxon>
        <taxon>Rhizobium/Agrobacterium group</taxon>
        <taxon>Neorhizobium</taxon>
    </lineage>
</organism>
<evidence type="ECO:0000256" key="1">
    <source>
        <dbReference type="ARBA" id="ARBA00001947"/>
    </source>
</evidence>
<comment type="pathway">
    <text evidence="2">Cell wall biogenesis; cell wall polysaccharide biosynthesis.</text>
</comment>
<evidence type="ECO:0000256" key="9">
    <source>
        <dbReference type="ARBA" id="ARBA00023316"/>
    </source>
</evidence>
<sequence length="651" mass="67889">MLSIETGIALPDFNGTETPRGARVSGLAARFFRRLVRPAVAATLLVAAALPILSASATSAAAEDKTLKLYFVHTGEKAVITFKRNGRFDQKGLAQLNQFLRDWRQNEPTKMDPRLFDLVWEVYRRSGATEYINVVSAYRSPPTNNMLRTRTRYTGVAKNSQHMLGKAMDFFIPGVKLATLRALAMQMQVGGVGFYPTSGSPFVHLDVGGVRAWPRMSRQELVQIFPNGHTLHLPAQGEPLPGYEEALADYKKRVGADSIQIASTAGGSLRSMPEKKKGLFAMLFGGGGADEAEDVEETRAPVVASRPSMARPSDADDGEQAPVAVAAAAPAAPAATAQLADAAPAITAPVPLSRPTFRNDGNGPGGLATALYSQGRNPAQEALAMQAAAEASPVPNGETFADLSAYAIPVPTLLGPRGLRGDAESVLTASAGPVPFENIGSVPLPAHRPAASVALAPPQKPGDDMQSLTPELVAELSRSVEPPRNLPVPAAAPMQAAVPAQPAPAAAQVMAVSTAKPQLMPTPAQRPVEMAAISPKVIQPSAKGMQFGDGFDAPRNGAAAASISGMPMKGGRAATASHPAPAAESEGLTGDMVAKWALNNSRAGNPVSMKAPRVVTRTLNSDYSAAYGGGFKPVSATVAIDPSRFSGPTTN</sequence>
<dbReference type="PANTHER" id="PTHR37425">
    <property type="match status" value="1"/>
</dbReference>
<dbReference type="Pfam" id="PF05951">
    <property type="entry name" value="Peptidase_M15_2"/>
    <property type="match status" value="1"/>
</dbReference>
<comment type="caution">
    <text evidence="13">The sequence shown here is derived from an EMBL/GenBank/DDBJ whole genome shotgun (WGS) entry which is preliminary data.</text>
</comment>
<evidence type="ECO:0000256" key="12">
    <source>
        <dbReference type="SAM" id="MobiDB-lite"/>
    </source>
</evidence>
<dbReference type="GO" id="GO:0071555">
    <property type="term" value="P:cell wall organization"/>
    <property type="evidence" value="ECO:0007669"/>
    <property type="project" value="UniProtKB-KW"/>
</dbReference>
<keyword evidence="3" id="KW-0645">Protease</keyword>
<comment type="similarity">
    <text evidence="10">Belongs to the peptidase M15 family.</text>
</comment>
<evidence type="ECO:0000256" key="11">
    <source>
        <dbReference type="ARBA" id="ARBA00093666"/>
    </source>
</evidence>
<dbReference type="CDD" id="cd14844">
    <property type="entry name" value="Zn-DD-carboxypeptidase_like"/>
    <property type="match status" value="1"/>
</dbReference>
<keyword evidence="4" id="KW-0479">Metal-binding</keyword>
<dbReference type="Proteomes" id="UP000320653">
    <property type="component" value="Unassembled WGS sequence"/>
</dbReference>
<dbReference type="InterPro" id="IPR009045">
    <property type="entry name" value="Zn_M74/Hedgehog-like"/>
</dbReference>
<dbReference type="AlphaFoldDB" id="A0A561QXH4"/>
<evidence type="ECO:0000256" key="5">
    <source>
        <dbReference type="ARBA" id="ARBA00022729"/>
    </source>
</evidence>
<evidence type="ECO:0000313" key="13">
    <source>
        <dbReference type="EMBL" id="TWF55074.1"/>
    </source>
</evidence>
<dbReference type="Gene3D" id="3.30.1380.10">
    <property type="match status" value="1"/>
</dbReference>
<evidence type="ECO:0000313" key="14">
    <source>
        <dbReference type="Proteomes" id="UP000320653"/>
    </source>
</evidence>
<evidence type="ECO:0000256" key="4">
    <source>
        <dbReference type="ARBA" id="ARBA00022723"/>
    </source>
</evidence>
<protein>
    <recommendedName>
        <fullName evidence="11">Murein endopeptidase K</fullName>
    </recommendedName>
</protein>
<dbReference type="EMBL" id="VIWP01000003">
    <property type="protein sequence ID" value="TWF55074.1"/>
    <property type="molecule type" value="Genomic_DNA"/>
</dbReference>
<dbReference type="InterPro" id="IPR010275">
    <property type="entry name" value="MepK"/>
</dbReference>
<reference evidence="13 14" key="1">
    <citation type="submission" date="2019-06" db="EMBL/GenBank/DDBJ databases">
        <title>Sorghum-associated microbial communities from plants grown in Nebraska, USA.</title>
        <authorList>
            <person name="Schachtman D."/>
        </authorList>
    </citation>
    <scope>NUCLEOTIDE SEQUENCE [LARGE SCALE GENOMIC DNA]</scope>
    <source>
        <strain evidence="13 14">1225</strain>
    </source>
</reference>
<gene>
    <name evidence="13" type="ORF">FHW37_103948</name>
</gene>
<evidence type="ECO:0000256" key="10">
    <source>
        <dbReference type="ARBA" id="ARBA00093448"/>
    </source>
</evidence>
<keyword evidence="14" id="KW-1185">Reference proteome</keyword>
<evidence type="ECO:0000256" key="6">
    <source>
        <dbReference type="ARBA" id="ARBA00022801"/>
    </source>
</evidence>
<comment type="cofactor">
    <cofactor evidence="1">
        <name>Zn(2+)</name>
        <dbReference type="ChEBI" id="CHEBI:29105"/>
    </cofactor>
</comment>
<feature type="region of interest" description="Disordered" evidence="12">
    <location>
        <begin position="299"/>
        <end position="321"/>
    </location>
</feature>
<dbReference type="SUPFAM" id="SSF55166">
    <property type="entry name" value="Hedgehog/DD-peptidase"/>
    <property type="match status" value="1"/>
</dbReference>
<name>A0A561QXH4_9HYPH</name>
<keyword evidence="7" id="KW-0862">Zinc</keyword>
<keyword evidence="8" id="KW-0482">Metalloprotease</keyword>
<keyword evidence="5" id="KW-0732">Signal</keyword>
<dbReference type="PANTHER" id="PTHR37425:SF1">
    <property type="entry name" value="OUTER MEMBRANE PROTEIN"/>
    <property type="match status" value="1"/>
</dbReference>
<keyword evidence="9" id="KW-0961">Cell wall biogenesis/degradation</keyword>
<evidence type="ECO:0000256" key="7">
    <source>
        <dbReference type="ARBA" id="ARBA00022833"/>
    </source>
</evidence>
<keyword evidence="6" id="KW-0378">Hydrolase</keyword>
<dbReference type="GO" id="GO:0008237">
    <property type="term" value="F:metallopeptidase activity"/>
    <property type="evidence" value="ECO:0007669"/>
    <property type="project" value="UniProtKB-KW"/>
</dbReference>
<evidence type="ECO:0000256" key="3">
    <source>
        <dbReference type="ARBA" id="ARBA00022670"/>
    </source>
</evidence>
<evidence type="ECO:0000256" key="8">
    <source>
        <dbReference type="ARBA" id="ARBA00023049"/>
    </source>
</evidence>
<proteinExistence type="inferred from homology"/>